<reference evidence="1" key="2">
    <citation type="journal article" date="2015" name="Fish Shellfish Immunol.">
        <title>Early steps in the European eel (Anguilla anguilla)-Vibrio vulnificus interaction in the gills: Role of the RtxA13 toxin.</title>
        <authorList>
            <person name="Callol A."/>
            <person name="Pajuelo D."/>
            <person name="Ebbesson L."/>
            <person name="Teles M."/>
            <person name="MacKenzie S."/>
            <person name="Amaro C."/>
        </authorList>
    </citation>
    <scope>NUCLEOTIDE SEQUENCE</scope>
</reference>
<proteinExistence type="predicted"/>
<dbReference type="EMBL" id="GBXM01082412">
    <property type="protein sequence ID" value="JAH26165.1"/>
    <property type="molecule type" value="Transcribed_RNA"/>
</dbReference>
<organism evidence="1">
    <name type="scientific">Anguilla anguilla</name>
    <name type="common">European freshwater eel</name>
    <name type="synonym">Muraena anguilla</name>
    <dbReference type="NCBI Taxonomy" id="7936"/>
    <lineage>
        <taxon>Eukaryota</taxon>
        <taxon>Metazoa</taxon>
        <taxon>Chordata</taxon>
        <taxon>Craniata</taxon>
        <taxon>Vertebrata</taxon>
        <taxon>Euteleostomi</taxon>
        <taxon>Actinopterygii</taxon>
        <taxon>Neopterygii</taxon>
        <taxon>Teleostei</taxon>
        <taxon>Anguilliformes</taxon>
        <taxon>Anguillidae</taxon>
        <taxon>Anguilla</taxon>
    </lineage>
</organism>
<accession>A0A0E9RCD8</accession>
<reference evidence="1" key="1">
    <citation type="submission" date="2014-11" db="EMBL/GenBank/DDBJ databases">
        <authorList>
            <person name="Amaro Gonzalez C."/>
        </authorList>
    </citation>
    <scope>NUCLEOTIDE SEQUENCE</scope>
</reference>
<protein>
    <submittedName>
        <fullName evidence="1">Uncharacterized protein</fullName>
    </submittedName>
</protein>
<evidence type="ECO:0000313" key="1">
    <source>
        <dbReference type="EMBL" id="JAH26165.1"/>
    </source>
</evidence>
<sequence length="22" mass="2621">MCKKPHSGQWAPQTEYWISSQK</sequence>
<dbReference type="AlphaFoldDB" id="A0A0E9RCD8"/>
<name>A0A0E9RCD8_ANGAN</name>